<evidence type="ECO:0000313" key="2">
    <source>
        <dbReference type="WBParaSite" id="HCON_00100500-00001"/>
    </source>
</evidence>
<accession>A0A7I4YIF1</accession>
<dbReference type="InterPro" id="IPR053164">
    <property type="entry name" value="IS1016-like_transposase"/>
</dbReference>
<name>A0A7I4YIF1_HAECO</name>
<dbReference type="PANTHER" id="PTHR47163">
    <property type="entry name" value="DDE_TNP_IS1595 DOMAIN-CONTAINING PROTEIN"/>
    <property type="match status" value="1"/>
</dbReference>
<dbReference type="OMA" id="WESGRAF"/>
<reference evidence="2" key="1">
    <citation type="submission" date="2020-12" db="UniProtKB">
        <authorList>
            <consortium name="WormBaseParasite"/>
        </authorList>
    </citation>
    <scope>IDENTIFICATION</scope>
    <source>
        <strain evidence="2">MHco3</strain>
    </source>
</reference>
<evidence type="ECO:0000313" key="1">
    <source>
        <dbReference type="Proteomes" id="UP000025227"/>
    </source>
</evidence>
<organism evidence="1 2">
    <name type="scientific">Haemonchus contortus</name>
    <name type="common">Barber pole worm</name>
    <dbReference type="NCBI Taxonomy" id="6289"/>
    <lineage>
        <taxon>Eukaryota</taxon>
        <taxon>Metazoa</taxon>
        <taxon>Ecdysozoa</taxon>
        <taxon>Nematoda</taxon>
        <taxon>Chromadorea</taxon>
        <taxon>Rhabditida</taxon>
        <taxon>Rhabditina</taxon>
        <taxon>Rhabditomorpha</taxon>
        <taxon>Strongyloidea</taxon>
        <taxon>Trichostrongylidae</taxon>
        <taxon>Haemonchus</taxon>
    </lineage>
</organism>
<proteinExistence type="predicted"/>
<sequence>MTPRNEHHNGWACNRRSCRTGPTNETKVYFPARKGTFFYKSNLGESTVSALSYLWLHDTGKVKDKAYELHMNSRTVVQWEKCFRDVCAEYSRKNPPIIGGFGCDVEIDETLVTRPKYNRGRWVRRHQWLFGGIWWESGRAFLTLFWRKDASTLRVSSRST</sequence>
<dbReference type="Proteomes" id="UP000025227">
    <property type="component" value="Unplaced"/>
</dbReference>
<dbReference type="OrthoDB" id="5809873at2759"/>
<protein>
    <submittedName>
        <fullName evidence="2">DDE_Tnp_ISL3 domain-containing protein</fullName>
    </submittedName>
</protein>
<dbReference type="AlphaFoldDB" id="A0A7I4YIF1"/>
<keyword evidence="1" id="KW-1185">Reference proteome</keyword>
<dbReference type="PANTHER" id="PTHR47163:SF2">
    <property type="entry name" value="SI:DKEY-17M8.2"/>
    <property type="match status" value="1"/>
</dbReference>
<dbReference type="WBParaSite" id="HCON_00100500-00001">
    <property type="protein sequence ID" value="HCON_00100500-00001"/>
    <property type="gene ID" value="HCON_00100500"/>
</dbReference>